<name>T0JFF0_9BACT</name>
<keyword evidence="3" id="KW-1185">Reference proteome</keyword>
<reference evidence="2 3" key="1">
    <citation type="submission" date="2013-07" db="EMBL/GenBank/DDBJ databases">
        <title>Sulfurimonas hongkongensis AST-10 Genome Sequencing.</title>
        <authorList>
            <person name="Cai L."/>
            <person name="Zhang T."/>
        </authorList>
    </citation>
    <scope>NUCLEOTIDE SEQUENCE [LARGE SCALE GENOMIC DNA]</scope>
    <source>
        <strain evidence="2 3">AST-10</strain>
    </source>
</reference>
<dbReference type="InterPro" id="IPR024320">
    <property type="entry name" value="LPG_synthase_C"/>
</dbReference>
<evidence type="ECO:0000259" key="1">
    <source>
        <dbReference type="Pfam" id="PF09924"/>
    </source>
</evidence>
<dbReference type="SUPFAM" id="SSF55729">
    <property type="entry name" value="Acyl-CoA N-acyltransferases (Nat)"/>
    <property type="match status" value="2"/>
</dbReference>
<dbReference type="PIRSF" id="PIRSF018688">
    <property type="entry name" value="UCP018688"/>
    <property type="match status" value="1"/>
</dbReference>
<dbReference type="Pfam" id="PF09924">
    <property type="entry name" value="LPG_synthase_C"/>
    <property type="match status" value="1"/>
</dbReference>
<protein>
    <submittedName>
        <fullName evidence="2">Ribonuclease HII</fullName>
    </submittedName>
</protein>
<dbReference type="STRING" id="1172190.M947_09935"/>
<dbReference type="eggNOG" id="COG4866">
    <property type="taxonomic scope" value="Bacteria"/>
</dbReference>
<dbReference type="AlphaFoldDB" id="T0JFF0"/>
<dbReference type="InterPro" id="IPR016181">
    <property type="entry name" value="Acyl_CoA_acyltransferase"/>
</dbReference>
<gene>
    <name evidence="2" type="ORF">M947_09935</name>
</gene>
<evidence type="ECO:0000313" key="3">
    <source>
        <dbReference type="Proteomes" id="UP000015520"/>
    </source>
</evidence>
<dbReference type="InterPro" id="IPR016732">
    <property type="entry name" value="UCP018688"/>
</dbReference>
<dbReference type="PANTHER" id="PTHR41373:SF1">
    <property type="entry name" value="PHOSPHATIDYLGLYCEROL LYSYLTRANSFERASE C-TERMINAL DOMAIN-CONTAINING PROTEIN"/>
    <property type="match status" value="1"/>
</dbReference>
<comment type="caution">
    <text evidence="2">The sequence shown here is derived from an EMBL/GenBank/DDBJ whole genome shotgun (WGS) entry which is preliminary data.</text>
</comment>
<sequence length="326" mass="38096">MGSLTVNRKKLKKFTIDTRPIMEKYLSRVDAELSDYTFAANFIWLANSSGFYAVINKCFCLFVMTGGELTMLLPPLGKKKNITDAIIKCFEIMNENNSSHYYSRIDYVQGSMVEEFIQDADEAQSMFEMLESYIVEKKLVDYIYEVEALIGLRGNSYHTKRTEINKFVKSYPDYKIEELDSIKHKVEIMNLFNKWTSDRVRYMPKEEAEVYLEGIHQERSAVKQMLKHYAELSLLGIVIYINGELKGFTVGERIRLDTATVIIEKTDFEILGCAQFIFREFSKILKDHYKITYINVGDDMGFENLRKVKMSYRPSKLVAKYTIYQK</sequence>
<dbReference type="PANTHER" id="PTHR41373">
    <property type="entry name" value="DUF2156 DOMAIN-CONTAINING PROTEIN"/>
    <property type="match status" value="1"/>
</dbReference>
<proteinExistence type="predicted"/>
<dbReference type="EMBL" id="AUPZ01000013">
    <property type="protein sequence ID" value="EQB35592.1"/>
    <property type="molecule type" value="Genomic_DNA"/>
</dbReference>
<organism evidence="2 3">
    <name type="scientific">Sulfurimonas hongkongensis</name>
    <dbReference type="NCBI Taxonomy" id="1172190"/>
    <lineage>
        <taxon>Bacteria</taxon>
        <taxon>Pseudomonadati</taxon>
        <taxon>Campylobacterota</taxon>
        <taxon>Epsilonproteobacteria</taxon>
        <taxon>Campylobacterales</taxon>
        <taxon>Sulfurimonadaceae</taxon>
        <taxon>Sulfurimonas</taxon>
    </lineage>
</organism>
<dbReference type="Proteomes" id="UP000015520">
    <property type="component" value="Unassembled WGS sequence"/>
</dbReference>
<dbReference type="Gene3D" id="3.40.630.30">
    <property type="match status" value="1"/>
</dbReference>
<dbReference type="OrthoDB" id="9765580at2"/>
<evidence type="ECO:0000313" key="2">
    <source>
        <dbReference type="EMBL" id="EQB35592.1"/>
    </source>
</evidence>
<accession>T0JFF0</accession>
<dbReference type="RefSeq" id="WP_021288232.1">
    <property type="nucleotide sequence ID" value="NZ_AUPZ01000013.1"/>
</dbReference>
<feature type="domain" description="Phosphatidylglycerol lysyltransferase C-terminal" evidence="1">
    <location>
        <begin position="31"/>
        <end position="324"/>
    </location>
</feature>
<dbReference type="PATRIC" id="fig|1172190.3.peg.1922"/>